<feature type="region of interest" description="Disordered" evidence="1">
    <location>
        <begin position="94"/>
        <end position="117"/>
    </location>
</feature>
<gene>
    <name evidence="2" type="ORF">P171DRAFT_480294</name>
</gene>
<accession>A0A9P4PTR4</accession>
<feature type="compositionally biased region" description="Polar residues" evidence="1">
    <location>
        <begin position="150"/>
        <end position="164"/>
    </location>
</feature>
<dbReference type="AlphaFoldDB" id="A0A9P4PTR4"/>
<proteinExistence type="predicted"/>
<organism evidence="2 3">
    <name type="scientific">Karstenula rhodostoma CBS 690.94</name>
    <dbReference type="NCBI Taxonomy" id="1392251"/>
    <lineage>
        <taxon>Eukaryota</taxon>
        <taxon>Fungi</taxon>
        <taxon>Dikarya</taxon>
        <taxon>Ascomycota</taxon>
        <taxon>Pezizomycotina</taxon>
        <taxon>Dothideomycetes</taxon>
        <taxon>Pleosporomycetidae</taxon>
        <taxon>Pleosporales</taxon>
        <taxon>Massarineae</taxon>
        <taxon>Didymosphaeriaceae</taxon>
        <taxon>Karstenula</taxon>
    </lineage>
</organism>
<evidence type="ECO:0000313" key="2">
    <source>
        <dbReference type="EMBL" id="KAF2449188.1"/>
    </source>
</evidence>
<feature type="region of interest" description="Disordered" evidence="1">
    <location>
        <begin position="196"/>
        <end position="232"/>
    </location>
</feature>
<feature type="compositionally biased region" description="Polar residues" evidence="1">
    <location>
        <begin position="222"/>
        <end position="232"/>
    </location>
</feature>
<evidence type="ECO:0000256" key="1">
    <source>
        <dbReference type="SAM" id="MobiDB-lite"/>
    </source>
</evidence>
<evidence type="ECO:0000313" key="3">
    <source>
        <dbReference type="Proteomes" id="UP000799764"/>
    </source>
</evidence>
<comment type="caution">
    <text evidence="2">The sequence shown here is derived from an EMBL/GenBank/DDBJ whole genome shotgun (WGS) entry which is preliminary data.</text>
</comment>
<reference evidence="2" key="1">
    <citation type="journal article" date="2020" name="Stud. Mycol.">
        <title>101 Dothideomycetes genomes: a test case for predicting lifestyles and emergence of pathogens.</title>
        <authorList>
            <person name="Haridas S."/>
            <person name="Albert R."/>
            <person name="Binder M."/>
            <person name="Bloem J."/>
            <person name="Labutti K."/>
            <person name="Salamov A."/>
            <person name="Andreopoulos B."/>
            <person name="Baker S."/>
            <person name="Barry K."/>
            <person name="Bills G."/>
            <person name="Bluhm B."/>
            <person name="Cannon C."/>
            <person name="Castanera R."/>
            <person name="Culley D."/>
            <person name="Daum C."/>
            <person name="Ezra D."/>
            <person name="Gonzalez J."/>
            <person name="Henrissat B."/>
            <person name="Kuo A."/>
            <person name="Liang C."/>
            <person name="Lipzen A."/>
            <person name="Lutzoni F."/>
            <person name="Magnuson J."/>
            <person name="Mondo S."/>
            <person name="Nolan M."/>
            <person name="Ohm R."/>
            <person name="Pangilinan J."/>
            <person name="Park H.-J."/>
            <person name="Ramirez L."/>
            <person name="Alfaro M."/>
            <person name="Sun H."/>
            <person name="Tritt A."/>
            <person name="Yoshinaga Y."/>
            <person name="Zwiers L.-H."/>
            <person name="Turgeon B."/>
            <person name="Goodwin S."/>
            <person name="Spatafora J."/>
            <person name="Crous P."/>
            <person name="Grigoriev I."/>
        </authorList>
    </citation>
    <scope>NUCLEOTIDE SEQUENCE</scope>
    <source>
        <strain evidence="2">CBS 690.94</strain>
    </source>
</reference>
<dbReference type="Proteomes" id="UP000799764">
    <property type="component" value="Unassembled WGS sequence"/>
</dbReference>
<protein>
    <submittedName>
        <fullName evidence="2">Uncharacterized protein</fullName>
    </submittedName>
</protein>
<keyword evidence="3" id="KW-1185">Reference proteome</keyword>
<dbReference type="OrthoDB" id="3798345at2759"/>
<dbReference type="EMBL" id="MU001494">
    <property type="protein sequence ID" value="KAF2449188.1"/>
    <property type="molecule type" value="Genomic_DNA"/>
</dbReference>
<name>A0A9P4PTR4_9PLEO</name>
<feature type="region of interest" description="Disordered" evidence="1">
    <location>
        <begin position="144"/>
        <end position="164"/>
    </location>
</feature>
<sequence length="232" mass="25369">MPSLFRPPANPLATRADTWPYIYNICGHLTLGSASVYRNFIKLFEDGVVAEETLSSMIRDSHIFDNNLDASLLHDDLVIVILLNKVDASNQATAAAEPARCTVAPPQPSSRSEHRSPPALLAQVEYGKADVEYEKGHEVATDVESRFNHESQLSPEPSSTRVETPVITSISGATVNRVRNPVGSWEKKTLAQEAEKFLTTGKRSTRQNGSSLGMGGSRRKSSQGVDYNKQSD</sequence>